<organism evidence="1 2">
    <name type="scientific">Parasponia andersonii</name>
    <name type="common">Sponia andersonii</name>
    <dbReference type="NCBI Taxonomy" id="3476"/>
    <lineage>
        <taxon>Eukaryota</taxon>
        <taxon>Viridiplantae</taxon>
        <taxon>Streptophyta</taxon>
        <taxon>Embryophyta</taxon>
        <taxon>Tracheophyta</taxon>
        <taxon>Spermatophyta</taxon>
        <taxon>Magnoliopsida</taxon>
        <taxon>eudicotyledons</taxon>
        <taxon>Gunneridae</taxon>
        <taxon>Pentapetalae</taxon>
        <taxon>rosids</taxon>
        <taxon>fabids</taxon>
        <taxon>Rosales</taxon>
        <taxon>Cannabaceae</taxon>
        <taxon>Parasponia</taxon>
    </lineage>
</organism>
<dbReference type="AlphaFoldDB" id="A0A2P5AE10"/>
<comment type="caution">
    <text evidence="1">The sequence shown here is derived from an EMBL/GenBank/DDBJ whole genome shotgun (WGS) entry which is preliminary data.</text>
</comment>
<gene>
    <name evidence="1" type="ORF">PanWU01x14_341940</name>
</gene>
<dbReference type="EMBL" id="JXTB01000644">
    <property type="protein sequence ID" value="PON34768.1"/>
    <property type="molecule type" value="Genomic_DNA"/>
</dbReference>
<sequence length="106" mass="12010">MWPPALSPQLTLSPPSISLSQKMAKTPKISLMPTSFLWRSSSAASCWSRMPVARRSFATDPSLVSARHRRKTQLDTARVFVRCRQLRPPQAVKLVSFNLPEYDLKL</sequence>
<evidence type="ECO:0000313" key="2">
    <source>
        <dbReference type="Proteomes" id="UP000237105"/>
    </source>
</evidence>
<name>A0A2P5AE10_PARAD</name>
<protein>
    <submittedName>
        <fullName evidence="1">Uncharacterized protein</fullName>
    </submittedName>
</protein>
<proteinExistence type="predicted"/>
<accession>A0A2P5AE10</accession>
<reference evidence="2" key="1">
    <citation type="submission" date="2016-06" db="EMBL/GenBank/DDBJ databases">
        <title>Parallel loss of symbiosis genes in relatives of nitrogen-fixing non-legume Parasponia.</title>
        <authorList>
            <person name="Van Velzen R."/>
            <person name="Holmer R."/>
            <person name="Bu F."/>
            <person name="Rutten L."/>
            <person name="Van Zeijl A."/>
            <person name="Liu W."/>
            <person name="Santuari L."/>
            <person name="Cao Q."/>
            <person name="Sharma T."/>
            <person name="Shen D."/>
            <person name="Roswanjaya Y."/>
            <person name="Wardhani T."/>
            <person name="Kalhor M.S."/>
            <person name="Jansen J."/>
            <person name="Van den Hoogen J."/>
            <person name="Gungor B."/>
            <person name="Hartog M."/>
            <person name="Hontelez J."/>
            <person name="Verver J."/>
            <person name="Yang W.-C."/>
            <person name="Schijlen E."/>
            <person name="Repin R."/>
            <person name="Schilthuizen M."/>
            <person name="Schranz E."/>
            <person name="Heidstra R."/>
            <person name="Miyata K."/>
            <person name="Fedorova E."/>
            <person name="Kohlen W."/>
            <person name="Bisseling T."/>
            <person name="Smit S."/>
            <person name="Geurts R."/>
        </authorList>
    </citation>
    <scope>NUCLEOTIDE SEQUENCE [LARGE SCALE GENOMIC DNA]</scope>
    <source>
        <strain evidence="2">cv. WU1-14</strain>
    </source>
</reference>
<keyword evidence="2" id="KW-1185">Reference proteome</keyword>
<evidence type="ECO:0000313" key="1">
    <source>
        <dbReference type="EMBL" id="PON34768.1"/>
    </source>
</evidence>
<dbReference type="Proteomes" id="UP000237105">
    <property type="component" value="Unassembled WGS sequence"/>
</dbReference>